<dbReference type="FunFam" id="1.10.630.10:FF:000042">
    <property type="entry name" value="Cytochrome P450"/>
    <property type="match status" value="1"/>
</dbReference>
<evidence type="ECO:0000256" key="5">
    <source>
        <dbReference type="ARBA" id="ARBA00010617"/>
    </source>
</evidence>
<keyword evidence="10 15" id="KW-0560">Oxidoreductase</keyword>
<reference evidence="17" key="1">
    <citation type="submission" date="1998-08" db="EMBL/GenBank/DDBJ databases">
        <title>Isolation of a novel CYP9 cytochrome P450 from Drosophila mettleri.</title>
        <authorList>
            <person name="Danielson P.B."/>
            <person name="Al-Zahrani A."/>
            <person name="Fogleman J.C."/>
        </authorList>
    </citation>
    <scope>NUCLEOTIDE SEQUENCE</scope>
</reference>
<dbReference type="GO" id="GO:0016705">
    <property type="term" value="F:oxidoreductase activity, acting on paired donors, with incorporation or reduction of molecular oxygen"/>
    <property type="evidence" value="ECO:0007669"/>
    <property type="project" value="InterPro"/>
</dbReference>
<evidence type="ECO:0000313" key="17">
    <source>
        <dbReference type="EMBL" id="AAC33299.1"/>
    </source>
</evidence>
<dbReference type="PROSITE" id="PS00086">
    <property type="entry name" value="CYTOCHROME_P450"/>
    <property type="match status" value="1"/>
</dbReference>
<dbReference type="AlphaFoldDB" id="O76801"/>
<dbReference type="PANTHER" id="PTHR24292">
    <property type="entry name" value="CYTOCHROME P450"/>
    <property type="match status" value="1"/>
</dbReference>
<dbReference type="InterPro" id="IPR050476">
    <property type="entry name" value="Insect_CytP450_Detox"/>
</dbReference>
<sequence>MLVEFLALSVVVLLLAYRWATANYNFFKERGIPYHKPYPFVGNMGKMLLRQKSMFDLIVELYNRGDSKVFGIFEQRKPLLMIRDPELVKQITIKDFDHFINHRNIFGVDNNDPHDMDNLFGSSLFSMRDARWKDMRRPLSPAFTGSKMRQMFQLMDIVANEAVECLKRDDIPENGIELDMKDYCTRFTNDVIASTAFGLQVNSFKDRENQFYMMGKKLTPLQPLTNLKFLLFTSAQKIFKALKISLFDRQSTNYFVRLVLDAMKYRQENNIIRPDMINMLLEARGLINSDKLKSSVVRDWSDRDIVAQCFVFFFAGFETSAVLMCFTAQELLENEDVQEKLYEEVAQVDSDLQGGQLTYEAIMGMKYLDQVVSEVLRKWPAAIAVDRECNKDITYEVDGKSVQIKKGEAVWLPTCGFHRDPKYFENPNKFDPDRFSEENKDKIQPFTYYPFGVGPRNCIGSRFALLEAKAVIYYLLREFRLVPAKKTCIPLVLSSSGFQLAPKTGFWVKLIPRK</sequence>
<evidence type="ECO:0000256" key="9">
    <source>
        <dbReference type="ARBA" id="ARBA00022848"/>
    </source>
</evidence>
<evidence type="ECO:0000256" key="13">
    <source>
        <dbReference type="ARBA" id="ARBA00023136"/>
    </source>
</evidence>
<evidence type="ECO:0000256" key="12">
    <source>
        <dbReference type="ARBA" id="ARBA00023033"/>
    </source>
</evidence>
<proteinExistence type="evidence at transcript level"/>
<dbReference type="PRINTS" id="PR00463">
    <property type="entry name" value="EP450I"/>
</dbReference>
<comment type="function">
    <text evidence="2">May be involved in the metabolism of insect hormones and in the breakdown of synthetic insecticides.</text>
</comment>
<keyword evidence="13" id="KW-0472">Membrane</keyword>
<protein>
    <submittedName>
        <fullName evidence="17">CYP9 cytochrome P450</fullName>
    </submittedName>
</protein>
<evidence type="ECO:0000256" key="16">
    <source>
        <dbReference type="SAM" id="SignalP"/>
    </source>
</evidence>
<evidence type="ECO:0000256" key="8">
    <source>
        <dbReference type="ARBA" id="ARBA00022824"/>
    </source>
</evidence>
<evidence type="ECO:0000256" key="3">
    <source>
        <dbReference type="ARBA" id="ARBA00004174"/>
    </source>
</evidence>
<feature type="signal peptide" evidence="16">
    <location>
        <begin position="1"/>
        <end position="22"/>
    </location>
</feature>
<keyword evidence="16" id="KW-0732">Signal</keyword>
<evidence type="ECO:0000256" key="6">
    <source>
        <dbReference type="ARBA" id="ARBA00022617"/>
    </source>
</evidence>
<name>O76801_DROMT</name>
<organism evidence="17">
    <name type="scientific">Drosophila mettleri</name>
    <name type="common">Fruit fly</name>
    <dbReference type="NCBI Taxonomy" id="7228"/>
    <lineage>
        <taxon>Eukaryota</taxon>
        <taxon>Metazoa</taxon>
        <taxon>Ecdysozoa</taxon>
        <taxon>Arthropoda</taxon>
        <taxon>Hexapoda</taxon>
        <taxon>Insecta</taxon>
        <taxon>Pterygota</taxon>
        <taxon>Neoptera</taxon>
        <taxon>Endopterygota</taxon>
        <taxon>Diptera</taxon>
        <taxon>Brachycera</taxon>
        <taxon>Muscomorpha</taxon>
        <taxon>Ephydroidea</taxon>
        <taxon>Drosophilidae</taxon>
        <taxon>Drosophila</taxon>
    </lineage>
</organism>
<evidence type="ECO:0000256" key="11">
    <source>
        <dbReference type="ARBA" id="ARBA00023004"/>
    </source>
</evidence>
<evidence type="ECO:0000256" key="2">
    <source>
        <dbReference type="ARBA" id="ARBA00003690"/>
    </source>
</evidence>
<dbReference type="PANTHER" id="PTHR24292:SF54">
    <property type="entry name" value="CYP9F3-RELATED"/>
    <property type="match status" value="1"/>
</dbReference>
<feature type="chain" id="PRO_5004159820" evidence="16">
    <location>
        <begin position="23"/>
        <end position="514"/>
    </location>
</feature>
<keyword evidence="11 14" id="KW-0408">Iron</keyword>
<dbReference type="InterPro" id="IPR002401">
    <property type="entry name" value="Cyt_P450_E_grp-I"/>
</dbReference>
<evidence type="ECO:0000256" key="15">
    <source>
        <dbReference type="RuleBase" id="RU000461"/>
    </source>
</evidence>
<dbReference type="GO" id="GO:0004497">
    <property type="term" value="F:monooxygenase activity"/>
    <property type="evidence" value="ECO:0007669"/>
    <property type="project" value="UniProtKB-KW"/>
</dbReference>
<evidence type="ECO:0000256" key="1">
    <source>
        <dbReference type="ARBA" id="ARBA00001971"/>
    </source>
</evidence>
<dbReference type="InterPro" id="IPR036396">
    <property type="entry name" value="Cyt_P450_sf"/>
</dbReference>
<keyword evidence="7 14" id="KW-0479">Metal-binding</keyword>
<dbReference type="GO" id="GO:0005789">
    <property type="term" value="C:endoplasmic reticulum membrane"/>
    <property type="evidence" value="ECO:0007669"/>
    <property type="project" value="UniProtKB-SubCell"/>
</dbReference>
<dbReference type="Pfam" id="PF00067">
    <property type="entry name" value="p450"/>
    <property type="match status" value="1"/>
</dbReference>
<comment type="cofactor">
    <cofactor evidence="1 14">
        <name>heme</name>
        <dbReference type="ChEBI" id="CHEBI:30413"/>
    </cofactor>
</comment>
<keyword evidence="8" id="KW-0256">Endoplasmic reticulum</keyword>
<accession>O76801</accession>
<comment type="similarity">
    <text evidence="5 15">Belongs to the cytochrome P450 family.</text>
</comment>
<comment type="subcellular location">
    <subcellularLocation>
        <location evidence="4">Endoplasmic reticulum membrane</location>
        <topology evidence="4">Peripheral membrane protein</topology>
    </subcellularLocation>
    <subcellularLocation>
        <location evidence="3">Microsome membrane</location>
        <topology evidence="3">Peripheral membrane protein</topology>
    </subcellularLocation>
</comment>
<keyword evidence="9" id="KW-0492">Microsome</keyword>
<evidence type="ECO:0000256" key="4">
    <source>
        <dbReference type="ARBA" id="ARBA00004406"/>
    </source>
</evidence>
<keyword evidence="6 14" id="KW-0349">Heme</keyword>
<dbReference type="EMBL" id="AF083947">
    <property type="protein sequence ID" value="AAC33299.1"/>
    <property type="molecule type" value="mRNA"/>
</dbReference>
<evidence type="ECO:0000256" key="14">
    <source>
        <dbReference type="PIRSR" id="PIRSR602401-1"/>
    </source>
</evidence>
<dbReference type="CDD" id="cd11056">
    <property type="entry name" value="CYP6-like"/>
    <property type="match status" value="1"/>
</dbReference>
<dbReference type="GO" id="GO:0020037">
    <property type="term" value="F:heme binding"/>
    <property type="evidence" value="ECO:0007669"/>
    <property type="project" value="InterPro"/>
</dbReference>
<dbReference type="GO" id="GO:0005506">
    <property type="term" value="F:iron ion binding"/>
    <property type="evidence" value="ECO:0007669"/>
    <property type="project" value="InterPro"/>
</dbReference>
<feature type="binding site" description="axial binding residue" evidence="14">
    <location>
        <position position="458"/>
    </location>
    <ligand>
        <name>heme</name>
        <dbReference type="ChEBI" id="CHEBI:30413"/>
    </ligand>
    <ligandPart>
        <name>Fe</name>
        <dbReference type="ChEBI" id="CHEBI:18248"/>
    </ligandPart>
</feature>
<dbReference type="InterPro" id="IPR017972">
    <property type="entry name" value="Cyt_P450_CS"/>
</dbReference>
<keyword evidence="12 15" id="KW-0503">Monooxygenase</keyword>
<dbReference type="SUPFAM" id="SSF48264">
    <property type="entry name" value="Cytochrome P450"/>
    <property type="match status" value="1"/>
</dbReference>
<dbReference type="Gene3D" id="1.10.630.10">
    <property type="entry name" value="Cytochrome P450"/>
    <property type="match status" value="1"/>
</dbReference>
<dbReference type="PRINTS" id="PR00385">
    <property type="entry name" value="P450"/>
</dbReference>
<evidence type="ECO:0000256" key="10">
    <source>
        <dbReference type="ARBA" id="ARBA00023002"/>
    </source>
</evidence>
<evidence type="ECO:0000256" key="7">
    <source>
        <dbReference type="ARBA" id="ARBA00022723"/>
    </source>
</evidence>
<dbReference type="InterPro" id="IPR001128">
    <property type="entry name" value="Cyt_P450"/>
</dbReference>